<dbReference type="Proteomes" id="UP000663844">
    <property type="component" value="Unassembled WGS sequence"/>
</dbReference>
<protein>
    <submittedName>
        <fullName evidence="1">Uncharacterized protein</fullName>
    </submittedName>
</protein>
<comment type="caution">
    <text evidence="1">The sequence shown here is derived from an EMBL/GenBank/DDBJ whole genome shotgun (WGS) entry which is preliminary data.</text>
</comment>
<name>A0A820MWL8_9BILA</name>
<reference evidence="1" key="1">
    <citation type="submission" date="2021-02" db="EMBL/GenBank/DDBJ databases">
        <authorList>
            <person name="Nowell W R."/>
        </authorList>
    </citation>
    <scope>NUCLEOTIDE SEQUENCE</scope>
</reference>
<evidence type="ECO:0000313" key="1">
    <source>
        <dbReference type="EMBL" id="CAF4381987.1"/>
    </source>
</evidence>
<accession>A0A820MWL8</accession>
<sequence>MYRFPRNIKLIQSYYDDKHVTIGFTEFELLQAKQHEIDLIQKYNLSAIVLHWKRSASVARAVNNLVNSKLFKEIVIWNNNPEITLG</sequence>
<dbReference type="AlphaFoldDB" id="A0A820MWL8"/>
<evidence type="ECO:0000313" key="2">
    <source>
        <dbReference type="Proteomes" id="UP000663844"/>
    </source>
</evidence>
<organism evidence="1 2">
    <name type="scientific">Adineta steineri</name>
    <dbReference type="NCBI Taxonomy" id="433720"/>
    <lineage>
        <taxon>Eukaryota</taxon>
        <taxon>Metazoa</taxon>
        <taxon>Spiralia</taxon>
        <taxon>Gnathifera</taxon>
        <taxon>Rotifera</taxon>
        <taxon>Eurotatoria</taxon>
        <taxon>Bdelloidea</taxon>
        <taxon>Adinetida</taxon>
        <taxon>Adinetidae</taxon>
        <taxon>Adineta</taxon>
    </lineage>
</organism>
<gene>
    <name evidence="1" type="ORF">OXD698_LOCUS50415</name>
</gene>
<feature type="non-terminal residue" evidence="1">
    <location>
        <position position="86"/>
    </location>
</feature>
<proteinExistence type="predicted"/>
<dbReference type="EMBL" id="CAJOAZ010024137">
    <property type="protein sequence ID" value="CAF4381987.1"/>
    <property type="molecule type" value="Genomic_DNA"/>
</dbReference>